<dbReference type="RefSeq" id="WP_271657324.1">
    <property type="nucleotide sequence ID" value="NZ_JAIVFG010000068.1"/>
</dbReference>
<proteinExistence type="predicted"/>
<dbReference type="AlphaFoldDB" id="A0AAW5ZV72"/>
<dbReference type="EMBL" id="JAIVFG010000068">
    <property type="protein sequence ID" value="MDB0573784.1"/>
    <property type="molecule type" value="Genomic_DNA"/>
</dbReference>
<dbReference type="Proteomes" id="UP001144050">
    <property type="component" value="Unassembled WGS sequence"/>
</dbReference>
<reference evidence="1" key="1">
    <citation type="submission" date="2021-09" db="EMBL/GenBank/DDBJ databases">
        <title>Genomic analysis of Ralstonia spp.</title>
        <authorList>
            <person name="Aburjaile F."/>
            <person name="Ariute J.C."/>
            <person name="Pais A.K.L."/>
            <person name="Albuquerque G.M.R."/>
            <person name="Silva A.M.F."/>
            <person name="Brenig B."/>
            <person name="Azevedo V."/>
            <person name="Matiuzzi M."/>
            <person name="Ramos R."/>
            <person name="Goes-Neto A."/>
            <person name="Soares S."/>
            <person name="Iseppon A.M.B."/>
            <person name="Souza E."/>
            <person name="Gama M."/>
        </authorList>
    </citation>
    <scope>NUCLEOTIDE SEQUENCE</scope>
    <source>
        <strain evidence="1">CCRMRs91</strain>
    </source>
</reference>
<evidence type="ECO:0000313" key="2">
    <source>
        <dbReference type="Proteomes" id="UP001144050"/>
    </source>
</evidence>
<accession>A0AAW5ZV72</accession>
<evidence type="ECO:0000313" key="1">
    <source>
        <dbReference type="EMBL" id="MDB0573784.1"/>
    </source>
</evidence>
<organism evidence="1 2">
    <name type="scientific">Ralstonia solanacearum</name>
    <name type="common">Pseudomonas solanacearum</name>
    <dbReference type="NCBI Taxonomy" id="305"/>
    <lineage>
        <taxon>Bacteria</taxon>
        <taxon>Pseudomonadati</taxon>
        <taxon>Pseudomonadota</taxon>
        <taxon>Betaproteobacteria</taxon>
        <taxon>Burkholderiales</taxon>
        <taxon>Burkholderiaceae</taxon>
        <taxon>Ralstonia</taxon>
        <taxon>Ralstonia solanacearum species complex</taxon>
    </lineage>
</organism>
<protein>
    <submittedName>
        <fullName evidence="1">Uncharacterized protein</fullName>
    </submittedName>
</protein>
<name>A0AAW5ZV72_RALSL</name>
<gene>
    <name evidence="1" type="ORF">LBW59_23850</name>
</gene>
<sequence>MSTYRYTIDPRPTELGGGGRLKLFEDDQEVGGRVFPADGDADPHAGMAWFNGLSESDRAHWLAEAHSARPVDAWAAHLREEAYQEARSTAEAWLVGGTGLQR</sequence>
<comment type="caution">
    <text evidence="1">The sequence shown here is derived from an EMBL/GenBank/DDBJ whole genome shotgun (WGS) entry which is preliminary data.</text>
</comment>